<evidence type="ECO:0008006" key="4">
    <source>
        <dbReference type="Google" id="ProtNLM"/>
    </source>
</evidence>
<dbReference type="EMBL" id="FNRA01000017">
    <property type="protein sequence ID" value="SEB20635.1"/>
    <property type="molecule type" value="Genomic_DNA"/>
</dbReference>
<feature type="transmembrane region" description="Helical" evidence="1">
    <location>
        <begin position="100"/>
        <end position="119"/>
    </location>
</feature>
<dbReference type="OrthoDB" id="1421255at2"/>
<proteinExistence type="predicted"/>
<keyword evidence="1" id="KW-1133">Transmembrane helix</keyword>
<dbReference type="Pfam" id="PF14362">
    <property type="entry name" value="DUF4407"/>
    <property type="match status" value="1"/>
</dbReference>
<feature type="transmembrane region" description="Helical" evidence="1">
    <location>
        <begin position="280"/>
        <end position="301"/>
    </location>
</feature>
<evidence type="ECO:0000313" key="2">
    <source>
        <dbReference type="EMBL" id="SEB20635.1"/>
    </source>
</evidence>
<dbReference type="RefSeq" id="WP_090559950.1">
    <property type="nucleotide sequence ID" value="NZ_FNRA01000017.1"/>
</dbReference>
<dbReference type="STRING" id="425514.SAMN05443550_11717"/>
<name>A0A1H4HG55_9SPHI</name>
<protein>
    <recommendedName>
        <fullName evidence="4">DUF4407 domain-containing protein</fullName>
    </recommendedName>
</protein>
<evidence type="ECO:0000256" key="1">
    <source>
        <dbReference type="SAM" id="Phobius"/>
    </source>
</evidence>
<keyword evidence="1" id="KW-0812">Transmembrane</keyword>
<feature type="transmembrane region" description="Helical" evidence="1">
    <location>
        <begin position="36"/>
        <end position="55"/>
    </location>
</feature>
<gene>
    <name evidence="2" type="ORF">SAMN05443550_11717</name>
</gene>
<dbReference type="Proteomes" id="UP000198850">
    <property type="component" value="Unassembled WGS sequence"/>
</dbReference>
<accession>A0A1H4HG55</accession>
<keyword evidence="1" id="KW-0472">Membrane</keyword>
<dbReference type="AlphaFoldDB" id="A0A1H4HG55"/>
<reference evidence="2 3" key="1">
    <citation type="submission" date="2016-10" db="EMBL/GenBank/DDBJ databases">
        <authorList>
            <person name="de Groot N.N."/>
        </authorList>
    </citation>
    <scope>NUCLEOTIDE SEQUENCE [LARGE SCALE GENOMIC DNA]</scope>
    <source>
        <strain evidence="2 3">DSM 19033</strain>
    </source>
</reference>
<feature type="transmembrane region" description="Helical" evidence="1">
    <location>
        <begin position="62"/>
        <end position="80"/>
    </location>
</feature>
<sequence length="329" mass="37075">MKNFQNWWLKVCCFLTGYDFYILSNCSEISVRKVRKYTAALLIVVTVWAFVGYCFCHTYMKLDVPGSIFGALTAVLMIIQIEKQVLLSDKANKWLKLTRIGLALLMAIIGSLVIDQIIFKDDIEKAKLKSNQKQVEDLLPGKTKQISDQIAQLNTSIAIKESERKEIVDDFNKHPTISSVETSTSNVPITKFTTDTATKTTTSKTAMERSTSKTIKMIANPKINQLPAIDAQLSTLNSLKTQKDMLLLSVKADLEKEVNNKIGFLDELGIMFSILKESTIAAGVYFIWLAFLLLLELLILIGKANDSESDYDKTVQKQMAIHFRKIELL</sequence>
<dbReference type="InterPro" id="IPR025519">
    <property type="entry name" value="DUF4407"/>
</dbReference>
<keyword evidence="3" id="KW-1185">Reference proteome</keyword>
<organism evidence="2 3">
    <name type="scientific">Pedobacter hartonius</name>
    <dbReference type="NCBI Taxonomy" id="425514"/>
    <lineage>
        <taxon>Bacteria</taxon>
        <taxon>Pseudomonadati</taxon>
        <taxon>Bacteroidota</taxon>
        <taxon>Sphingobacteriia</taxon>
        <taxon>Sphingobacteriales</taxon>
        <taxon>Sphingobacteriaceae</taxon>
        <taxon>Pedobacter</taxon>
    </lineage>
</organism>
<evidence type="ECO:0000313" key="3">
    <source>
        <dbReference type="Proteomes" id="UP000198850"/>
    </source>
</evidence>